<protein>
    <submittedName>
        <fullName evidence="1">Uncharacterized protein</fullName>
    </submittedName>
</protein>
<sequence>MFGPLDGHPGAAPSATRRLRAADDGIEALIVDASLGRSRRVHPPVTNVDVPAPYADSIWSVLLRAVGPGTPFSERDLREATEVPDAVPPMEVVAVTRDGSLWVGEPAFGAPMRLWRVLRSDDDEWESVSLPASLVVLDEAQGLIWARDEDALGVHYVVGLELSQPQPSR</sequence>
<comment type="caution">
    <text evidence="1">The sequence shown here is derived from an EMBL/GenBank/DDBJ whole genome shotgun (WGS) entry which is preliminary data.</text>
</comment>
<reference evidence="1 2" key="1">
    <citation type="submission" date="2024-02" db="EMBL/GenBank/DDBJ databases">
        <title>A novel Gemmatimonadota bacterium.</title>
        <authorList>
            <person name="Du Z.-J."/>
            <person name="Ye Y.-Q."/>
        </authorList>
    </citation>
    <scope>NUCLEOTIDE SEQUENCE [LARGE SCALE GENOMIC DNA]</scope>
    <source>
        <strain evidence="1 2">DH-20</strain>
    </source>
</reference>
<accession>A0ABU9EBZ8</accession>
<name>A0ABU9EBZ8_9BACT</name>
<organism evidence="1 2">
    <name type="scientific">Gaopeijia maritima</name>
    <dbReference type="NCBI Taxonomy" id="3119007"/>
    <lineage>
        <taxon>Bacteria</taxon>
        <taxon>Pseudomonadati</taxon>
        <taxon>Gemmatimonadota</taxon>
        <taxon>Longimicrobiia</taxon>
        <taxon>Gaopeijiales</taxon>
        <taxon>Gaopeijiaceae</taxon>
        <taxon>Gaopeijia</taxon>
    </lineage>
</organism>
<dbReference type="RefSeq" id="WP_405282429.1">
    <property type="nucleotide sequence ID" value="NZ_CP144380.1"/>
</dbReference>
<proteinExistence type="predicted"/>
<evidence type="ECO:0000313" key="2">
    <source>
        <dbReference type="Proteomes" id="UP001484239"/>
    </source>
</evidence>
<dbReference type="EMBL" id="JBBHLI010000006">
    <property type="protein sequence ID" value="MEK9501653.1"/>
    <property type="molecule type" value="Genomic_DNA"/>
</dbReference>
<dbReference type="Proteomes" id="UP001484239">
    <property type="component" value="Unassembled WGS sequence"/>
</dbReference>
<keyword evidence="2" id="KW-1185">Reference proteome</keyword>
<evidence type="ECO:0000313" key="1">
    <source>
        <dbReference type="EMBL" id="MEK9501653.1"/>
    </source>
</evidence>
<gene>
    <name evidence="1" type="ORF">WI372_11740</name>
</gene>